<dbReference type="EMBL" id="PGOL01003772">
    <property type="protein sequence ID" value="PKI39721.1"/>
    <property type="molecule type" value="Genomic_DNA"/>
</dbReference>
<accession>A0A2I0I6X3</accession>
<comment type="function">
    <text evidence="1">Protein-lysine N-methyltransferase.</text>
</comment>
<comment type="caution">
    <text evidence="4">The sequence shown here is derived from an EMBL/GenBank/DDBJ whole genome shotgun (WGS) entry which is preliminary data.</text>
</comment>
<dbReference type="CDD" id="cd10527">
    <property type="entry name" value="SET_LSMT"/>
    <property type="match status" value="1"/>
</dbReference>
<dbReference type="EC" id="2.1.1.-" evidence="1"/>
<feature type="domain" description="SET" evidence="3">
    <location>
        <begin position="22"/>
        <end position="280"/>
    </location>
</feature>
<dbReference type="PROSITE" id="PS50280">
    <property type="entry name" value="SET"/>
    <property type="match status" value="1"/>
</dbReference>
<dbReference type="InterPro" id="IPR011383">
    <property type="entry name" value="N-lys_methylase_SETD6"/>
</dbReference>
<keyword evidence="1" id="KW-0949">S-adenosyl-L-methionine</keyword>
<proteinExistence type="inferred from homology"/>
<dbReference type="GO" id="GO:0005634">
    <property type="term" value="C:nucleus"/>
    <property type="evidence" value="ECO:0007669"/>
    <property type="project" value="UniProtKB-SubCell"/>
</dbReference>
<dbReference type="InterPro" id="IPR046341">
    <property type="entry name" value="SET_dom_sf"/>
</dbReference>
<keyword evidence="1" id="KW-0539">Nucleus</keyword>
<dbReference type="InterPro" id="IPR050600">
    <property type="entry name" value="SETD3_SETD6_MTase"/>
</dbReference>
<evidence type="ECO:0000256" key="2">
    <source>
        <dbReference type="SAM" id="MobiDB-lite"/>
    </source>
</evidence>
<organism evidence="4 5">
    <name type="scientific">Punica granatum</name>
    <name type="common">Pomegranate</name>
    <dbReference type="NCBI Taxonomy" id="22663"/>
    <lineage>
        <taxon>Eukaryota</taxon>
        <taxon>Viridiplantae</taxon>
        <taxon>Streptophyta</taxon>
        <taxon>Embryophyta</taxon>
        <taxon>Tracheophyta</taxon>
        <taxon>Spermatophyta</taxon>
        <taxon>Magnoliopsida</taxon>
        <taxon>eudicotyledons</taxon>
        <taxon>Gunneridae</taxon>
        <taxon>Pentapetalae</taxon>
        <taxon>rosids</taxon>
        <taxon>malvids</taxon>
        <taxon>Myrtales</taxon>
        <taxon>Lythraceae</taxon>
        <taxon>Punica</taxon>
    </lineage>
</organism>
<feature type="region of interest" description="Disordered" evidence="2">
    <location>
        <begin position="234"/>
        <end position="254"/>
    </location>
</feature>
<name>A0A2I0I6X3_PUNGR</name>
<gene>
    <name evidence="4" type="ORF">CRG98_039891</name>
</gene>
<evidence type="ECO:0000313" key="4">
    <source>
        <dbReference type="EMBL" id="PKI39721.1"/>
    </source>
</evidence>
<dbReference type="AlphaFoldDB" id="A0A2I0I6X3"/>
<comment type="subcellular location">
    <subcellularLocation>
        <location evidence="1">Nucleus</location>
    </subcellularLocation>
</comment>
<reference evidence="4 5" key="1">
    <citation type="submission" date="2017-11" db="EMBL/GenBank/DDBJ databases">
        <title>De-novo sequencing of pomegranate (Punica granatum L.) genome.</title>
        <authorList>
            <person name="Akparov Z."/>
            <person name="Amiraslanov A."/>
            <person name="Hajiyeva S."/>
            <person name="Abbasov M."/>
            <person name="Kaur K."/>
            <person name="Hamwieh A."/>
            <person name="Solovyev V."/>
            <person name="Salamov A."/>
            <person name="Braich B."/>
            <person name="Kosarev P."/>
            <person name="Mahmoud A."/>
            <person name="Hajiyev E."/>
            <person name="Babayeva S."/>
            <person name="Izzatullayeva V."/>
            <person name="Mammadov A."/>
            <person name="Mammadov A."/>
            <person name="Sharifova S."/>
            <person name="Ojaghi J."/>
            <person name="Eynullazada K."/>
            <person name="Bayramov B."/>
            <person name="Abdulazimova A."/>
            <person name="Shahmuradov I."/>
        </authorList>
    </citation>
    <scope>NUCLEOTIDE SEQUENCE [LARGE SCALE GENOMIC DNA]</scope>
    <source>
        <strain evidence="5">cv. AG2017</strain>
        <tissue evidence="4">Leaf</tissue>
    </source>
</reference>
<dbReference type="Gene3D" id="3.90.1410.10">
    <property type="entry name" value="set domain protein methyltransferase, domain 1"/>
    <property type="match status" value="1"/>
</dbReference>
<dbReference type="PIRSF" id="PIRSF011771">
    <property type="entry name" value="RMS1_SET"/>
    <property type="match status" value="1"/>
</dbReference>
<feature type="compositionally biased region" description="Low complexity" evidence="2">
    <location>
        <begin position="236"/>
        <end position="245"/>
    </location>
</feature>
<keyword evidence="1" id="KW-0489">Methyltransferase</keyword>
<dbReference type="GO" id="GO:0016279">
    <property type="term" value="F:protein-lysine N-methyltransferase activity"/>
    <property type="evidence" value="ECO:0007669"/>
    <property type="project" value="UniProtKB-UniRule"/>
</dbReference>
<keyword evidence="5" id="KW-1185">Reference proteome</keyword>
<keyword evidence="1" id="KW-0808">Transferase</keyword>
<dbReference type="SUPFAM" id="SSF82199">
    <property type="entry name" value="SET domain"/>
    <property type="match status" value="1"/>
</dbReference>
<protein>
    <recommendedName>
        <fullName evidence="1">N-lysine methyltransferase</fullName>
        <ecNumber evidence="1">2.1.1.-</ecNumber>
    </recommendedName>
</protein>
<dbReference type="InterPro" id="IPR001214">
    <property type="entry name" value="SET_dom"/>
</dbReference>
<dbReference type="PANTHER" id="PTHR13271:SF34">
    <property type="entry name" value="N-LYSINE METHYLTRANSFERASE SETD6"/>
    <property type="match status" value="1"/>
</dbReference>
<evidence type="ECO:0000259" key="3">
    <source>
        <dbReference type="PROSITE" id="PS50280"/>
    </source>
</evidence>
<dbReference type="PANTHER" id="PTHR13271">
    <property type="entry name" value="UNCHARACTERIZED PUTATIVE METHYLTRANSFERASE"/>
    <property type="match status" value="1"/>
</dbReference>
<evidence type="ECO:0000256" key="1">
    <source>
        <dbReference type="PIRNR" id="PIRNR011771"/>
    </source>
</evidence>
<evidence type="ECO:0000313" key="5">
    <source>
        <dbReference type="Proteomes" id="UP000233551"/>
    </source>
</evidence>
<sequence>MADRRLRAFKRWMKWQSIECSDALQLTDSPDQGIAVRARCDLKEGDAVATIPKTACLTIKTTGAQEMIEAAGLEGCLGLSVALMFERSLGQVSPWAGYLQLLPPQEPIPLTWTSREVDLLLRGTELHKAVKEDKALIREDWKECILPLLDSFSELNPGFFGVNQYLAARSLIASRSFEIDDYHGFGMVPLADLFNHKTAAEDVHFTSLSSHSESDNDDVDDDQLTNVFDEKALVTSPSGNNSESNNEVDHPPPLPDDFTVLGMIMVKDVRGGNEVFNTYGSLGNAALLYRYGFTEENNPYDIVNIDLELVLQWSSSSFSNRHTRARVALWRRLGYSGCESQDSEYFEISFNGEPQLELLILLYIILLPEDAHRVLDLAVPTKGSYSSGKILPHSDTCVGQIASEMSRDLVLTESVCNALLSLAYVRESLYGMNTIEDDVEALRRCCCNRERKLYHSLMLRVSERRILGKLRSYASFRGNMDVIQYEEKVAQEKEAPSDAMAMHVHSLHVAEHIRDAQLKCFPQRIDKREAKGKTGKRLTD</sequence>
<dbReference type="GO" id="GO:0032259">
    <property type="term" value="P:methylation"/>
    <property type="evidence" value="ECO:0007669"/>
    <property type="project" value="UniProtKB-KW"/>
</dbReference>
<dbReference type="Proteomes" id="UP000233551">
    <property type="component" value="Unassembled WGS sequence"/>
</dbReference>
<comment type="similarity">
    <text evidence="1">Belongs to the class V-like SAM-binding methyltransferase superfamily. Histone-lysine methyltransferase family. SETD6 subfamily.</text>
</comment>
<dbReference type="STRING" id="22663.A0A2I0I6X3"/>